<keyword evidence="5" id="KW-1185">Reference proteome</keyword>
<protein>
    <submittedName>
        <fullName evidence="4">Site-specific integrase</fullName>
    </submittedName>
</protein>
<dbReference type="Proteomes" id="UP001316189">
    <property type="component" value="Chromosome"/>
</dbReference>
<keyword evidence="1" id="KW-0233">DNA recombination</keyword>
<name>A0ABY5KU10_9CELL</name>
<gene>
    <name evidence="4" type="ORF">NP064_08680</name>
</gene>
<evidence type="ECO:0000256" key="2">
    <source>
        <dbReference type="SAM" id="MobiDB-lite"/>
    </source>
</evidence>
<reference evidence="4 5" key="1">
    <citation type="submission" date="2022-07" db="EMBL/GenBank/DDBJ databases">
        <title>Novel species in genus cellulomonas.</title>
        <authorList>
            <person name="Ye L."/>
        </authorList>
    </citation>
    <scope>NUCLEOTIDE SEQUENCE [LARGE SCALE GENOMIC DNA]</scope>
    <source>
        <strain evidence="5">zg-Y338</strain>
    </source>
</reference>
<dbReference type="EMBL" id="CP101988">
    <property type="protein sequence ID" value="UUI73925.1"/>
    <property type="molecule type" value="Genomic_DNA"/>
</dbReference>
<sequence>MNLSDDLEEQLRALARGAAEGRSTARARQLAWVAGELSRFAAERDPLPSLSELLSTDLAVRYLQLAGTGALRARSAASAPSTPASNRVRAVCLTLLARSAGLAEPSLDRLPAPALSVRASAASARQAGAELASEARRGRPLPTWVRHALVVELIADTGMRVGELAALQLSDMDLAARTLTYVPRPPAAQGKQPARTVMLSPATLRAVRAWLPERERLTALTPRTSTLLVSVHGNHDGDGARRPPGLPLQPRGLARAHRRAVATLNARRTAAELVPNTLGLLRPADPPAPQDAPDRSSLI</sequence>
<organism evidence="4 5">
    <name type="scientific">Cellulomonas chengniuliangii</name>
    <dbReference type="NCBI Taxonomy" id="2968084"/>
    <lineage>
        <taxon>Bacteria</taxon>
        <taxon>Bacillati</taxon>
        <taxon>Actinomycetota</taxon>
        <taxon>Actinomycetes</taxon>
        <taxon>Micrococcales</taxon>
        <taxon>Cellulomonadaceae</taxon>
        <taxon>Cellulomonas</taxon>
    </lineage>
</organism>
<evidence type="ECO:0000256" key="1">
    <source>
        <dbReference type="ARBA" id="ARBA00023172"/>
    </source>
</evidence>
<dbReference type="CDD" id="cd00397">
    <property type="entry name" value="DNA_BRE_C"/>
    <property type="match status" value="1"/>
</dbReference>
<evidence type="ECO:0000259" key="3">
    <source>
        <dbReference type="PROSITE" id="PS51898"/>
    </source>
</evidence>
<evidence type="ECO:0000313" key="5">
    <source>
        <dbReference type="Proteomes" id="UP001316189"/>
    </source>
</evidence>
<dbReference type="RefSeq" id="WP_227569253.1">
    <property type="nucleotide sequence ID" value="NZ_CP101988.1"/>
</dbReference>
<dbReference type="Gene3D" id="1.10.443.10">
    <property type="entry name" value="Intergrase catalytic core"/>
    <property type="match status" value="1"/>
</dbReference>
<dbReference type="InterPro" id="IPR002104">
    <property type="entry name" value="Integrase_catalytic"/>
</dbReference>
<proteinExistence type="predicted"/>
<accession>A0ABY5KU10</accession>
<dbReference type="SUPFAM" id="SSF56349">
    <property type="entry name" value="DNA breaking-rejoining enzymes"/>
    <property type="match status" value="1"/>
</dbReference>
<dbReference type="PROSITE" id="PS51898">
    <property type="entry name" value="TYR_RECOMBINASE"/>
    <property type="match status" value="1"/>
</dbReference>
<dbReference type="Pfam" id="PF00589">
    <property type="entry name" value="Phage_integrase"/>
    <property type="match status" value="1"/>
</dbReference>
<evidence type="ECO:0000313" key="4">
    <source>
        <dbReference type="EMBL" id="UUI73925.1"/>
    </source>
</evidence>
<feature type="domain" description="Tyr recombinase" evidence="3">
    <location>
        <begin position="117"/>
        <end position="299"/>
    </location>
</feature>
<dbReference type="InterPro" id="IPR013762">
    <property type="entry name" value="Integrase-like_cat_sf"/>
</dbReference>
<feature type="region of interest" description="Disordered" evidence="2">
    <location>
        <begin position="279"/>
        <end position="299"/>
    </location>
</feature>
<dbReference type="InterPro" id="IPR011010">
    <property type="entry name" value="DNA_brk_join_enz"/>
</dbReference>